<evidence type="ECO:0000256" key="10">
    <source>
        <dbReference type="ARBA" id="ARBA00023310"/>
    </source>
</evidence>
<feature type="transmembrane region" description="Helical" evidence="11">
    <location>
        <begin position="175"/>
        <end position="198"/>
    </location>
</feature>
<dbReference type="InterPro" id="IPR045082">
    <property type="entry name" value="ATP_syn_F0_a_bact/chloroplast"/>
</dbReference>
<dbReference type="RefSeq" id="WP_003864775.1">
    <property type="nucleotide sequence ID" value="NZ_CABLCL010000057.1"/>
</dbReference>
<dbReference type="GeneID" id="66579287"/>
<accession>A0A395WA73</accession>
<evidence type="ECO:0000256" key="3">
    <source>
        <dbReference type="ARBA" id="ARBA00022448"/>
    </source>
</evidence>
<evidence type="ECO:0000313" key="16">
    <source>
        <dbReference type="Proteomes" id="UP000284651"/>
    </source>
</evidence>
<feature type="transmembrane region" description="Helical" evidence="11">
    <location>
        <begin position="107"/>
        <end position="124"/>
    </location>
</feature>
<keyword evidence="8 11" id="KW-0406">Ion transport</keyword>
<evidence type="ECO:0000256" key="9">
    <source>
        <dbReference type="ARBA" id="ARBA00023136"/>
    </source>
</evidence>
<gene>
    <name evidence="11 13" type="primary">atpB</name>
    <name evidence="14" type="ORF">DWV56_02500</name>
    <name evidence="13" type="ORF">DWW32_06130</name>
</gene>
<evidence type="ECO:0000256" key="4">
    <source>
        <dbReference type="ARBA" id="ARBA00022547"/>
    </source>
</evidence>
<dbReference type="NCBIfam" id="TIGR01131">
    <property type="entry name" value="ATP_synt_6_or_A"/>
    <property type="match status" value="1"/>
</dbReference>
<dbReference type="EMBL" id="QSAT01000005">
    <property type="protein sequence ID" value="RGW76252.1"/>
    <property type="molecule type" value="Genomic_DNA"/>
</dbReference>
<evidence type="ECO:0000256" key="12">
    <source>
        <dbReference type="RuleBase" id="RU000483"/>
    </source>
</evidence>
<dbReference type="PROSITE" id="PS00449">
    <property type="entry name" value="ATPASE_A"/>
    <property type="match status" value="1"/>
</dbReference>
<comment type="function">
    <text evidence="11 12">Key component of the proton channel; it plays a direct role in the translocation of protons across the membrane.</text>
</comment>
<dbReference type="PANTHER" id="PTHR42823:SF3">
    <property type="entry name" value="ATP SYNTHASE SUBUNIT A, CHLOROPLASTIC"/>
    <property type="match status" value="1"/>
</dbReference>
<dbReference type="CDD" id="cd00310">
    <property type="entry name" value="ATP-synt_Fo_a_6"/>
    <property type="match status" value="1"/>
</dbReference>
<keyword evidence="9 11" id="KW-0472">Membrane</keyword>
<evidence type="ECO:0000256" key="5">
    <source>
        <dbReference type="ARBA" id="ARBA00022692"/>
    </source>
</evidence>
<sequence length="235" mass="26355">MSDVSAIIIHIGKFSLQIQQSILVWLGICVFFAFFFYFAGKKIEAQDPSKSSKGIVYICEEMYNLVLYVIKDNLRETTKKYIPLFGTLIVMMIVSNLIGLIGLQNPTSNVSFNATLAVTMWLMIQGNGIKKGGLLARMKELTEPMFLLTPLNVIGELALPISLTMRLFGNILAGYIISMLVYTLIKMLMPVGLLGLLVTPFLHMYFDIFSGVIQTYIFFTLSSFFLGQQVAIQED</sequence>
<dbReference type="GO" id="GO:0042777">
    <property type="term" value="P:proton motive force-driven plasma membrane ATP synthesis"/>
    <property type="evidence" value="ECO:0007669"/>
    <property type="project" value="TreeGrafter"/>
</dbReference>
<dbReference type="InterPro" id="IPR000568">
    <property type="entry name" value="ATP_synth_F0_asu"/>
</dbReference>
<dbReference type="EMBL" id="QRYQ01000009">
    <property type="protein sequence ID" value="RGU91794.1"/>
    <property type="molecule type" value="Genomic_DNA"/>
</dbReference>
<dbReference type="AlphaFoldDB" id="A0A395WA73"/>
<evidence type="ECO:0000256" key="11">
    <source>
        <dbReference type="HAMAP-Rule" id="MF_01393"/>
    </source>
</evidence>
<comment type="similarity">
    <text evidence="2 11 12">Belongs to the ATPase A chain family.</text>
</comment>
<evidence type="ECO:0000313" key="13">
    <source>
        <dbReference type="EMBL" id="RGU91794.1"/>
    </source>
</evidence>
<evidence type="ECO:0000256" key="8">
    <source>
        <dbReference type="ARBA" id="ARBA00023065"/>
    </source>
</evidence>
<evidence type="ECO:0000256" key="2">
    <source>
        <dbReference type="ARBA" id="ARBA00006810"/>
    </source>
</evidence>
<evidence type="ECO:0000313" key="14">
    <source>
        <dbReference type="EMBL" id="RGW76252.1"/>
    </source>
</evidence>
<comment type="caution">
    <text evidence="13">The sequence shown here is derived from an EMBL/GenBank/DDBJ whole genome shotgun (WGS) entry which is preliminary data.</text>
</comment>
<dbReference type="Proteomes" id="UP000265489">
    <property type="component" value="Unassembled WGS sequence"/>
</dbReference>
<feature type="transmembrane region" description="Helical" evidence="11">
    <location>
        <begin position="145"/>
        <end position="163"/>
    </location>
</feature>
<dbReference type="PANTHER" id="PTHR42823">
    <property type="entry name" value="ATP SYNTHASE SUBUNIT A, CHLOROPLASTIC"/>
    <property type="match status" value="1"/>
</dbReference>
<comment type="subcellular location">
    <subcellularLocation>
        <location evidence="11 12">Cell membrane</location>
        <topology evidence="11 12">Multi-pass membrane protein</topology>
    </subcellularLocation>
    <subcellularLocation>
        <location evidence="1">Membrane</location>
        <topology evidence="1">Multi-pass membrane protein</topology>
    </subcellularLocation>
</comment>
<keyword evidence="13" id="KW-0378">Hydrolase</keyword>
<keyword evidence="11" id="KW-1003">Cell membrane</keyword>
<keyword evidence="7 11" id="KW-1133">Transmembrane helix</keyword>
<dbReference type="GO" id="GO:0016787">
    <property type="term" value="F:hydrolase activity"/>
    <property type="evidence" value="ECO:0007669"/>
    <property type="project" value="UniProtKB-KW"/>
</dbReference>
<feature type="transmembrane region" description="Helical" evidence="11">
    <location>
        <begin position="22"/>
        <end position="40"/>
    </location>
</feature>
<protein>
    <recommendedName>
        <fullName evidence="11 12">ATP synthase subunit a</fullName>
    </recommendedName>
    <alternativeName>
        <fullName evidence="11">ATP synthase F0 sector subunit a</fullName>
    </alternativeName>
    <alternativeName>
        <fullName evidence="11">F-ATPase subunit 6</fullName>
    </alternativeName>
</protein>
<name>A0A395WA73_9FIRM</name>
<evidence type="ECO:0000256" key="7">
    <source>
        <dbReference type="ARBA" id="ARBA00022989"/>
    </source>
</evidence>
<dbReference type="Proteomes" id="UP000284651">
    <property type="component" value="Unassembled WGS sequence"/>
</dbReference>
<evidence type="ECO:0000256" key="6">
    <source>
        <dbReference type="ARBA" id="ARBA00022781"/>
    </source>
</evidence>
<dbReference type="Gene3D" id="1.20.120.220">
    <property type="entry name" value="ATP synthase, F0 complex, subunit A"/>
    <property type="match status" value="1"/>
</dbReference>
<dbReference type="GO" id="GO:0045259">
    <property type="term" value="C:proton-transporting ATP synthase complex"/>
    <property type="evidence" value="ECO:0007669"/>
    <property type="project" value="UniProtKB-KW"/>
</dbReference>
<organism evidence="13 15">
    <name type="scientific">Holdemanella biformis</name>
    <dbReference type="NCBI Taxonomy" id="1735"/>
    <lineage>
        <taxon>Bacteria</taxon>
        <taxon>Bacillati</taxon>
        <taxon>Bacillota</taxon>
        <taxon>Erysipelotrichia</taxon>
        <taxon>Erysipelotrichales</taxon>
        <taxon>Erysipelotrichaceae</taxon>
        <taxon>Holdemanella</taxon>
    </lineage>
</organism>
<evidence type="ECO:0000256" key="1">
    <source>
        <dbReference type="ARBA" id="ARBA00004141"/>
    </source>
</evidence>
<dbReference type="SUPFAM" id="SSF81336">
    <property type="entry name" value="F1F0 ATP synthase subunit A"/>
    <property type="match status" value="1"/>
</dbReference>
<evidence type="ECO:0000313" key="15">
    <source>
        <dbReference type="Proteomes" id="UP000265489"/>
    </source>
</evidence>
<keyword evidence="6 11" id="KW-0375">Hydrogen ion transport</keyword>
<proteinExistence type="inferred from homology"/>
<dbReference type="GO" id="GO:0046933">
    <property type="term" value="F:proton-transporting ATP synthase activity, rotational mechanism"/>
    <property type="evidence" value="ECO:0007669"/>
    <property type="project" value="UniProtKB-UniRule"/>
</dbReference>
<feature type="transmembrane region" description="Helical" evidence="11">
    <location>
        <begin position="81"/>
        <end position="101"/>
    </location>
</feature>
<dbReference type="Pfam" id="PF00119">
    <property type="entry name" value="ATP-synt_A"/>
    <property type="match status" value="1"/>
</dbReference>
<reference evidence="15 16" key="1">
    <citation type="submission" date="2018-08" db="EMBL/GenBank/DDBJ databases">
        <title>A genome reference for cultivated species of the human gut microbiota.</title>
        <authorList>
            <person name="Zou Y."/>
            <person name="Xue W."/>
            <person name="Luo G."/>
        </authorList>
    </citation>
    <scope>NUCLEOTIDE SEQUENCE [LARGE SCALE GENOMIC DNA]</scope>
    <source>
        <strain evidence="14 16">AF10-31</strain>
        <strain evidence="13 15">AF15-20</strain>
    </source>
</reference>
<dbReference type="PRINTS" id="PR00123">
    <property type="entry name" value="ATPASEA"/>
</dbReference>
<dbReference type="InterPro" id="IPR023011">
    <property type="entry name" value="ATP_synth_F0_asu_AS"/>
</dbReference>
<keyword evidence="4 11" id="KW-0138">CF(0)</keyword>
<feature type="transmembrane region" description="Helical" evidence="11">
    <location>
        <begin position="205"/>
        <end position="226"/>
    </location>
</feature>
<keyword evidence="5 11" id="KW-0812">Transmembrane</keyword>
<keyword evidence="10 11" id="KW-0066">ATP synthesis</keyword>
<dbReference type="InterPro" id="IPR035908">
    <property type="entry name" value="F0_ATP_A_sf"/>
</dbReference>
<dbReference type="HAMAP" id="MF_01393">
    <property type="entry name" value="ATP_synth_a_bact"/>
    <property type="match status" value="1"/>
</dbReference>
<keyword evidence="3 11" id="KW-0813">Transport</keyword>
<dbReference type="GO" id="GO:0005886">
    <property type="term" value="C:plasma membrane"/>
    <property type="evidence" value="ECO:0007669"/>
    <property type="project" value="UniProtKB-SubCell"/>
</dbReference>